<evidence type="ECO:0000256" key="6">
    <source>
        <dbReference type="ARBA" id="ARBA00023136"/>
    </source>
</evidence>
<feature type="transmembrane region" description="Helical" evidence="8">
    <location>
        <begin position="176"/>
        <end position="195"/>
    </location>
</feature>
<feature type="transmembrane region" description="Helical" evidence="8">
    <location>
        <begin position="94"/>
        <end position="111"/>
    </location>
</feature>
<dbReference type="EMBL" id="CP058601">
    <property type="protein sequence ID" value="QLG49126.1"/>
    <property type="molecule type" value="Genomic_DNA"/>
</dbReference>
<dbReference type="Proteomes" id="UP000509241">
    <property type="component" value="Chromosome"/>
</dbReference>
<feature type="transmembrane region" description="Helical" evidence="8">
    <location>
        <begin position="340"/>
        <end position="366"/>
    </location>
</feature>
<dbReference type="RefSeq" id="WP_179260861.1">
    <property type="nucleotide sequence ID" value="NZ_CP058601.1"/>
</dbReference>
<evidence type="ECO:0000313" key="10">
    <source>
        <dbReference type="Proteomes" id="UP000509241"/>
    </source>
</evidence>
<dbReference type="AlphaFoldDB" id="A0A7D5GT88"/>
<comment type="subcellular location">
    <subcellularLocation>
        <location evidence="1">Cell membrane</location>
        <topology evidence="1">Multi-pass membrane protein</topology>
    </subcellularLocation>
</comment>
<feature type="region of interest" description="Disordered" evidence="7">
    <location>
        <begin position="1"/>
        <end position="50"/>
    </location>
</feature>
<feature type="compositionally biased region" description="Basic and acidic residues" evidence="7">
    <location>
        <begin position="28"/>
        <end position="43"/>
    </location>
</feature>
<dbReference type="GeneID" id="56033587"/>
<feature type="compositionally biased region" description="Basic and acidic residues" evidence="7">
    <location>
        <begin position="1"/>
        <end position="19"/>
    </location>
</feature>
<dbReference type="OrthoDB" id="351177at2157"/>
<dbReference type="InterPro" id="IPR022791">
    <property type="entry name" value="L-PG_synthase/AglD"/>
</dbReference>
<evidence type="ECO:0000256" key="1">
    <source>
        <dbReference type="ARBA" id="ARBA00004651"/>
    </source>
</evidence>
<keyword evidence="10" id="KW-1185">Reference proteome</keyword>
<evidence type="ECO:0000256" key="7">
    <source>
        <dbReference type="SAM" id="MobiDB-lite"/>
    </source>
</evidence>
<reference evidence="9 10" key="1">
    <citation type="submission" date="2020-07" db="EMBL/GenBank/DDBJ databases">
        <authorList>
            <person name="Cui H."/>
        </authorList>
    </citation>
    <scope>NUCLEOTIDE SEQUENCE [LARGE SCALE GENOMIC DNA]</scope>
    <source>
        <strain evidence="9 10">YPL8</strain>
    </source>
</reference>
<evidence type="ECO:0000313" key="9">
    <source>
        <dbReference type="EMBL" id="QLG49126.1"/>
    </source>
</evidence>
<dbReference type="KEGG" id="haly:HYG82_09810"/>
<name>A0A7D5GT88_9EURY</name>
<feature type="transmembrane region" description="Helical" evidence="8">
    <location>
        <begin position="309"/>
        <end position="328"/>
    </location>
</feature>
<feature type="region of interest" description="Disordered" evidence="7">
    <location>
        <begin position="392"/>
        <end position="412"/>
    </location>
</feature>
<feature type="transmembrane region" description="Helical" evidence="8">
    <location>
        <begin position="215"/>
        <end position="236"/>
    </location>
</feature>
<feature type="transmembrane region" description="Helical" evidence="8">
    <location>
        <begin position="57"/>
        <end position="74"/>
    </location>
</feature>
<organism evidence="9 10">
    <name type="scientific">Natrinema halophilum</name>
    <dbReference type="NCBI Taxonomy" id="1699371"/>
    <lineage>
        <taxon>Archaea</taxon>
        <taxon>Methanobacteriati</taxon>
        <taxon>Methanobacteriota</taxon>
        <taxon>Stenosarchaea group</taxon>
        <taxon>Halobacteria</taxon>
        <taxon>Halobacteriales</taxon>
        <taxon>Natrialbaceae</taxon>
        <taxon>Natrinema</taxon>
    </lineage>
</organism>
<dbReference type="PANTHER" id="PTHR39087:SF2">
    <property type="entry name" value="UPF0104 MEMBRANE PROTEIN MJ1595"/>
    <property type="match status" value="1"/>
</dbReference>
<dbReference type="Pfam" id="PF03706">
    <property type="entry name" value="LPG_synthase_TM"/>
    <property type="match status" value="1"/>
</dbReference>
<evidence type="ECO:0000256" key="4">
    <source>
        <dbReference type="ARBA" id="ARBA00022692"/>
    </source>
</evidence>
<evidence type="ECO:0000256" key="8">
    <source>
        <dbReference type="SAM" id="Phobius"/>
    </source>
</evidence>
<dbReference type="PANTHER" id="PTHR39087">
    <property type="entry name" value="UPF0104 MEMBRANE PROTEIN MJ1595"/>
    <property type="match status" value="1"/>
</dbReference>
<protein>
    <submittedName>
        <fullName evidence="9">Flippase-like domain-containing protein</fullName>
    </submittedName>
</protein>
<comment type="similarity">
    <text evidence="2">Belongs to the UPF0104 family.</text>
</comment>
<gene>
    <name evidence="9" type="ORF">HYG82_09810</name>
</gene>
<keyword evidence="6 8" id="KW-0472">Membrane</keyword>
<dbReference type="NCBIfam" id="TIGR00374">
    <property type="entry name" value="flippase-like domain"/>
    <property type="match status" value="1"/>
</dbReference>
<proteinExistence type="inferred from homology"/>
<sequence length="412" mass="42840">MENGGERTGGERSGQDERSIPPTADGRSPSRTERTESERESECRGSSNRSLADCTRGRLAIAGTVVVLLALVVALRELDVRTVVGEVSSADPRLLAGAIVVYAVSWPLRGLRYRDALAAMGHRSDTTFATMAVFASQTANLAIPARAGDAVRAHVMRTNRDVPYTAGFASLSVERVFDLLTIAALAGLSTAWLVLTDAAGPLAVVASADRGRTAVLVAAVVSLASAGIGVAVVTSARADHGLGAWLHARVENWPRLEWGLDAMLRFVEDVQEVARRPRALVRIGAESLVVWSLDVCTAVLVLASLGNDLGFASLLSVGTLAVSVGNLAKVLPLSQGGVGLYEAAFTALVVGLTPIGPSTALAAAIVDHALKNGVTLIGGTGCIAALGLSLSDGPKESKPRRQTGSFLGWPKR</sequence>
<keyword evidence="5 8" id="KW-1133">Transmembrane helix</keyword>
<feature type="transmembrane region" description="Helical" evidence="8">
    <location>
        <begin position="283"/>
        <end position="303"/>
    </location>
</feature>
<evidence type="ECO:0000256" key="2">
    <source>
        <dbReference type="ARBA" id="ARBA00011061"/>
    </source>
</evidence>
<dbReference type="GO" id="GO:0005886">
    <property type="term" value="C:plasma membrane"/>
    <property type="evidence" value="ECO:0007669"/>
    <property type="project" value="UniProtKB-SubCell"/>
</dbReference>
<evidence type="ECO:0000256" key="3">
    <source>
        <dbReference type="ARBA" id="ARBA00022475"/>
    </source>
</evidence>
<accession>A0A7D5GT88</accession>
<keyword evidence="4 8" id="KW-0812">Transmembrane</keyword>
<keyword evidence="3" id="KW-1003">Cell membrane</keyword>
<evidence type="ECO:0000256" key="5">
    <source>
        <dbReference type="ARBA" id="ARBA00022989"/>
    </source>
</evidence>